<gene>
    <name evidence="2 3" type="primary">LOC107226175</name>
</gene>
<dbReference type="AlphaFoldDB" id="A0A6J0C761"/>
<dbReference type="Proteomes" id="UP000829291">
    <property type="component" value="Chromosome 2"/>
</dbReference>
<dbReference type="OrthoDB" id="26525at2759"/>
<dbReference type="RefSeq" id="XP_015522372.2">
    <property type="nucleotide sequence ID" value="XM_015666886.2"/>
</dbReference>
<organism evidence="1 2">
    <name type="scientific">Neodiprion lecontei</name>
    <name type="common">Redheaded pine sawfly</name>
    <dbReference type="NCBI Taxonomy" id="441921"/>
    <lineage>
        <taxon>Eukaryota</taxon>
        <taxon>Metazoa</taxon>
        <taxon>Ecdysozoa</taxon>
        <taxon>Arthropoda</taxon>
        <taxon>Hexapoda</taxon>
        <taxon>Insecta</taxon>
        <taxon>Pterygota</taxon>
        <taxon>Neoptera</taxon>
        <taxon>Endopterygota</taxon>
        <taxon>Hymenoptera</taxon>
        <taxon>Tenthredinoidea</taxon>
        <taxon>Diprionidae</taxon>
        <taxon>Diprioninae</taxon>
        <taxon>Neodiprion</taxon>
    </lineage>
</organism>
<evidence type="ECO:0000313" key="3">
    <source>
        <dbReference type="RefSeq" id="XP_046588430.1"/>
    </source>
</evidence>
<reference evidence="2 3" key="1">
    <citation type="submission" date="2025-05" db="UniProtKB">
        <authorList>
            <consortium name="RefSeq"/>
        </authorList>
    </citation>
    <scope>IDENTIFICATION</scope>
    <source>
        <tissue evidence="2 3">Thorax and Abdomen</tissue>
    </source>
</reference>
<dbReference type="InParanoid" id="A0A6J0C761"/>
<dbReference type="GeneID" id="107226175"/>
<dbReference type="KEGG" id="nlo:107226175"/>
<evidence type="ECO:0000313" key="2">
    <source>
        <dbReference type="RefSeq" id="XP_015522372.2"/>
    </source>
</evidence>
<proteinExistence type="predicted"/>
<name>A0A6J0C761_NEOLC</name>
<accession>A0A6J0C761</accession>
<sequence>MTDLSTTVAHLAKLGTSIVCMKYFNDPYSILVSDNHWATRAFQILLSHSILGIFRFGNPSTSKYLRGFYTLFSKIIHTLPFALIVTEILHWNKTSEQITLTLLILTVFPIVYESRSKERTRRHLIDVAVGLNLCALIYVSLISKNYSAISLVVSYAFTHFSLEDISDRYDVPYRDLLQYSLCFMEIFSILTLKDLQGNY</sequence>
<keyword evidence="1" id="KW-1185">Reference proteome</keyword>
<protein>
    <submittedName>
        <fullName evidence="2 3">Uncharacterized protein LOC107226175</fullName>
    </submittedName>
</protein>
<evidence type="ECO:0000313" key="1">
    <source>
        <dbReference type="Proteomes" id="UP000829291"/>
    </source>
</evidence>
<dbReference type="RefSeq" id="XP_046588430.1">
    <property type="nucleotide sequence ID" value="XM_046732474.1"/>
</dbReference>